<reference evidence="2" key="1">
    <citation type="journal article" date="2013" name="Genome Biol.">
        <title>Draft genome of the mountain pine beetle, Dendroctonus ponderosae Hopkins, a major forest pest.</title>
        <authorList>
            <person name="Keeling C.I."/>
            <person name="Yuen M.M."/>
            <person name="Liao N.Y."/>
            <person name="Docking T.R."/>
            <person name="Chan S.K."/>
            <person name="Taylor G.A."/>
            <person name="Palmquist D.L."/>
            <person name="Jackman S.D."/>
            <person name="Nguyen A."/>
            <person name="Li M."/>
            <person name="Henderson H."/>
            <person name="Janes J.K."/>
            <person name="Zhao Y."/>
            <person name="Pandoh P."/>
            <person name="Moore R."/>
            <person name="Sperling F.A."/>
            <person name="Huber D.P."/>
            <person name="Birol I."/>
            <person name="Jones S.J."/>
            <person name="Bohlmann J."/>
        </authorList>
    </citation>
    <scope>NUCLEOTIDE SEQUENCE</scope>
</reference>
<keyword evidence="2" id="KW-1185">Reference proteome</keyword>
<reference evidence="1" key="2">
    <citation type="submission" date="2024-08" db="UniProtKB">
        <authorList>
            <consortium name="EnsemblMetazoa"/>
        </authorList>
    </citation>
    <scope>IDENTIFICATION</scope>
</reference>
<dbReference type="GeneID" id="109534650"/>
<evidence type="ECO:0000313" key="2">
    <source>
        <dbReference type="Proteomes" id="UP000019118"/>
    </source>
</evidence>
<dbReference type="EnsemblMetazoa" id="XM_019899397.1">
    <property type="protein sequence ID" value="XP_019754956.1"/>
    <property type="gene ID" value="LOC109533885"/>
</dbReference>
<evidence type="ECO:0000313" key="1">
    <source>
        <dbReference type="EnsemblMetazoa" id="XP_019755951.1"/>
    </source>
</evidence>
<evidence type="ECO:0008006" key="3">
    <source>
        <dbReference type="Google" id="ProtNLM"/>
    </source>
</evidence>
<dbReference type="KEGG" id="dpa:109534650"/>
<sequence>METEFPIIENMEKQENLKSQQYRNDEVIILSDSPSPTKFAISESSNSEEYALTTQEEPIDLTFGKSSNANNYCVAQPIETNGGNAKIIIQPKPPGSSSNTDVIDGIHGRGIKRNMSMRASQEFNNNWCPNTNKNQNKTYAVPNLQQPHKSNYSYAILRAAQPDASLNQFTTRQQEVLNMAKSIFSKRTRTLYHWMYPTASKQQIKDVVSNTWESMAGQEKNIYVAQVLDRFGYNNANLMVNPQLGQIKELPPMPGILELNSKASELQNAISSISNEANVLEPTFPNDPGRKQPRFARKKITPNLSSAGQEFDDDPELSQELAQFSMMLKNQF</sequence>
<dbReference type="RefSeq" id="XP_019755951.1">
    <property type="nucleotide sequence ID" value="XM_019900392.2"/>
</dbReference>
<organism evidence="1 2">
    <name type="scientific">Dendroctonus ponderosae</name>
    <name type="common">Mountain pine beetle</name>
    <dbReference type="NCBI Taxonomy" id="77166"/>
    <lineage>
        <taxon>Eukaryota</taxon>
        <taxon>Metazoa</taxon>
        <taxon>Ecdysozoa</taxon>
        <taxon>Arthropoda</taxon>
        <taxon>Hexapoda</taxon>
        <taxon>Insecta</taxon>
        <taxon>Pterygota</taxon>
        <taxon>Neoptera</taxon>
        <taxon>Endopterygota</taxon>
        <taxon>Coleoptera</taxon>
        <taxon>Polyphaga</taxon>
        <taxon>Cucujiformia</taxon>
        <taxon>Curculionidae</taxon>
        <taxon>Scolytinae</taxon>
        <taxon>Dendroctonus</taxon>
    </lineage>
</organism>
<accession>A0AAR5P5T0</accession>
<protein>
    <recommendedName>
        <fullName evidence="3">CUT domain-containing protein</fullName>
    </recommendedName>
</protein>
<dbReference type="Proteomes" id="UP000019118">
    <property type="component" value="Unassembled WGS sequence"/>
</dbReference>
<dbReference type="EnsemblMetazoa" id="XM_019900392.1">
    <property type="protein sequence ID" value="XP_019755951.1"/>
    <property type="gene ID" value="LOC109534650"/>
</dbReference>
<name>A0AAR5P5T0_DENPD</name>
<dbReference type="AlphaFoldDB" id="A0AAR5P5T0"/>
<proteinExistence type="predicted"/>